<dbReference type="Pfam" id="PF17210">
    <property type="entry name" value="SdrD_B"/>
    <property type="match status" value="8"/>
</dbReference>
<keyword evidence="8" id="KW-1185">Reference proteome</keyword>
<feature type="domain" description="SD-repeat containing protein B" evidence="6">
    <location>
        <begin position="620"/>
        <end position="700"/>
    </location>
</feature>
<name>A0A5B1CNG1_9BACT</name>
<feature type="domain" description="SD-repeat containing protein B" evidence="6">
    <location>
        <begin position="1071"/>
        <end position="1144"/>
    </location>
</feature>
<comment type="similarity">
    <text evidence="2">Belongs to the serine-aspartate repeat-containing protein (SDr) family.</text>
</comment>
<feature type="domain" description="SD-repeat containing protein B" evidence="6">
    <location>
        <begin position="259"/>
        <end position="343"/>
    </location>
</feature>
<feature type="region of interest" description="Disordered" evidence="5">
    <location>
        <begin position="1542"/>
        <end position="1578"/>
    </location>
</feature>
<keyword evidence="4" id="KW-0732">Signal</keyword>
<reference evidence="7 8" key="1">
    <citation type="submission" date="2019-08" db="EMBL/GenBank/DDBJ databases">
        <title>Deep-cultivation of Planctomycetes and their phenomic and genomic characterization uncovers novel biology.</title>
        <authorList>
            <person name="Wiegand S."/>
            <person name="Jogler M."/>
            <person name="Boedeker C."/>
            <person name="Pinto D."/>
            <person name="Vollmers J."/>
            <person name="Rivas-Marin E."/>
            <person name="Kohn T."/>
            <person name="Peeters S.H."/>
            <person name="Heuer A."/>
            <person name="Rast P."/>
            <person name="Oberbeckmann S."/>
            <person name="Bunk B."/>
            <person name="Jeske O."/>
            <person name="Meyerdierks A."/>
            <person name="Storesund J.E."/>
            <person name="Kallscheuer N."/>
            <person name="Luecker S."/>
            <person name="Lage O.M."/>
            <person name="Pohl T."/>
            <person name="Merkel B.J."/>
            <person name="Hornburger P."/>
            <person name="Mueller R.-W."/>
            <person name="Bruemmer F."/>
            <person name="Labrenz M."/>
            <person name="Spormann A.M."/>
            <person name="Op Den Camp H."/>
            <person name="Overmann J."/>
            <person name="Amann R."/>
            <person name="Jetten M.S.M."/>
            <person name="Mascher T."/>
            <person name="Medema M.H."/>
            <person name="Devos D.P."/>
            <person name="Kaster A.-K."/>
            <person name="Ovreas L."/>
            <person name="Rohde M."/>
            <person name="Galperin M.Y."/>
            <person name="Jogler C."/>
        </authorList>
    </citation>
    <scope>NUCLEOTIDE SEQUENCE [LARGE SCALE GENOMIC DNA]</scope>
    <source>
        <strain evidence="7 8">LF1</strain>
    </source>
</reference>
<protein>
    <submittedName>
        <fullName evidence="7">Serine-aspartate repeat-containing protein D</fullName>
    </submittedName>
</protein>
<feature type="compositionally biased region" description="Basic residues" evidence="5">
    <location>
        <begin position="1"/>
        <end position="13"/>
    </location>
</feature>
<dbReference type="PANTHER" id="PTHR36108">
    <property type="entry name" value="COLOSSIN-B-RELATED"/>
    <property type="match status" value="1"/>
</dbReference>
<evidence type="ECO:0000256" key="5">
    <source>
        <dbReference type="SAM" id="MobiDB-lite"/>
    </source>
</evidence>
<keyword evidence="3" id="KW-0964">Secreted</keyword>
<dbReference type="InterPro" id="IPR033764">
    <property type="entry name" value="Sdr_B"/>
</dbReference>
<sequence>MIWKPKQSRRNRSRSTADSVRRRGMKPEALEARRLMAADPIHVGVVYLETDYLETDQDVGGDSQGDRFILSFTGGAPETELSELRIRTDKDSDGISVGDPIFDTEPGGRGKDGSHDFQIVRVITSDGRSVDATAEVEDGGQELVLRLSNFKSGDRLEFTLDVDEVLRNAIDLEIFNNRLDVITSGQEFQDSILEATFNAPNYETSNADAIFENDYGDPASSTGLDLPPDESADIDSRPNRSAAAVGSVVQVPKPIDISGHVWVDNDLDQVREAGEQLLEGVQLSLWARDDSGRYVDTGHRSTTDSQGFYKFGKSLGLAPGTYQVVQTQPDSYYSVAAVPGTVAGNRSGAMSGMDALTAIEIPLGDSSAINYDFAEAQPASLSGFVYVDTDNDGRRDAGEVGIAGVRVQLVPINTISPGSALTVTTSADGSYAFTGLAPGSYEVIEVSQPAGYNDGIDSAGTVDGLQVGSAINPGDEIVGIVLDGNDDGIEYNFGETPFGSISGFVYLAAPGEDCDGVHDGPGNTPIPGVLVELQTQTGQVISSATTGASGGYQFDEIPVGNYRIVEYTPFGLIDGESHVGRIGNVQVGNSVDGGLISEITMTPNGVGVQYNFCEGTPATLSGFVYHDQSNDGIRDANEQPIPETTVTLIDGSGNVVATATSDANGRYEFANLQPGDYQIVESQPAGYLDGIDSVGNVRGQRVGRDGGNDTFTGITLKQGDIGAEYNFGELLPASLSGRVHVDLDEDCEFDPGEELLSGVTIRLFDVSGNEVGRTTTDSNGQYTFSGLVPGVYTVVEEQPEGLFEGGSRAGSAGGVVDGPDADGNSRISQITLESGENAVQYDFCERPPAEISGNVFADRDEDCVFDADEPGLQGVLVELFDADGKLIGSTTTDAAGNYRFTGLRAGDYTLRETQPAGYLQGGQRAGSGGGDDSVQDVISRIAIGWGERLTDYNFCELEPSSISGVVYVDGNGDCVHDDDEPPLAGVVIQLRDGDGKIIDTTTTGNDGRYTFDNLRSGDYQVFEQQPDGFFHGGQTVGTGVGQVLGIDLLGITLSANQDVIDYNFCELPPASISGTVWQEIDLNQRFDPGESPVPGVLIELLHESGETIEQVQTDSDGNYQFDSLAPGVYGIRENQPAGLFHGGQLIGDAGGNVQDDDWIVGITLLGGMDSVNYDFPEVPPAQISGYVFQDGAAIVTNQEIDAAELREFRDGLRTQDDTPLGGVTIELRNILGQPVNASRALSGSYDSGPIRVTTDADGFYEFVGLRPGTYHVYQVQPEDYTDSLDTAGSTGGVAVNPADTPEDSERIVIQTLAASEATNPNDDAILNITLQGGQTSEANNFSEVLITRPEDPPLLVPPPAKPEPPPQVFTPIEQFDPNIRLVTFAEPLNAPNRVYQIDEWAVSWHLSVINGGINRGTLGADGKIQAASAKQMKQNWDSGDHDGGKWMIADRDGNRTEHGDDFNLGGEDAIALAGDFDGDGIDEAAIFVGGQWFVDLNGNGRWDAGDLWVSLGTKLDRPVVGDWDGDGKDDVGIFGRRWQRDEQKIKRDPGLPDPDNKRRREVDARTVAHRSEDQGDDRKRLMLRGDDGALKADAVDHVFAYGEQVDTPIAGDWNGDGIDQIAVFRNGNWLLDADGDGRWTDADEKVKFGRVGDEPIVGDFNGDDIDEIGVVRGDVWIIDTDGDRRITGNDLQIQVPRSGENSQPVVGDFDGDGKDEPGYYDEAA</sequence>
<accession>A0A5B1CNG1</accession>
<dbReference type="EMBL" id="VRLW01000001">
    <property type="protein sequence ID" value="KAA1261831.1"/>
    <property type="molecule type" value="Genomic_DNA"/>
</dbReference>
<evidence type="ECO:0000259" key="6">
    <source>
        <dbReference type="Pfam" id="PF17210"/>
    </source>
</evidence>
<feature type="region of interest" description="Disordered" evidence="5">
    <location>
        <begin position="1695"/>
        <end position="1724"/>
    </location>
</feature>
<evidence type="ECO:0000256" key="4">
    <source>
        <dbReference type="ARBA" id="ARBA00022729"/>
    </source>
</evidence>
<gene>
    <name evidence="7" type="primary">sdrD_3</name>
    <name evidence="7" type="ORF">LF1_43910</name>
</gene>
<feature type="domain" description="SD-repeat containing protein B" evidence="6">
    <location>
        <begin position="961"/>
        <end position="1037"/>
    </location>
</feature>
<dbReference type="Gene3D" id="2.60.40.10">
    <property type="entry name" value="Immunoglobulins"/>
    <property type="match status" value="9"/>
</dbReference>
<feature type="domain" description="SD-repeat containing protein B" evidence="6">
    <location>
        <begin position="513"/>
        <end position="579"/>
    </location>
</feature>
<feature type="region of interest" description="Disordered" evidence="5">
    <location>
        <begin position="216"/>
        <end position="237"/>
    </location>
</feature>
<feature type="region of interest" description="Disordered" evidence="5">
    <location>
        <begin position="95"/>
        <end position="114"/>
    </location>
</feature>
<comment type="caution">
    <text evidence="7">The sequence shown here is derived from an EMBL/GenBank/DDBJ whole genome shotgun (WGS) entry which is preliminary data.</text>
</comment>
<feature type="region of interest" description="Disordered" evidence="5">
    <location>
        <begin position="1"/>
        <end position="25"/>
    </location>
</feature>
<evidence type="ECO:0000256" key="3">
    <source>
        <dbReference type="ARBA" id="ARBA00022525"/>
    </source>
</evidence>
<dbReference type="PANTHER" id="PTHR36108:SF13">
    <property type="entry name" value="COLOSSIN-B-RELATED"/>
    <property type="match status" value="1"/>
</dbReference>
<feature type="domain" description="SD-repeat containing protein B" evidence="6">
    <location>
        <begin position="851"/>
        <end position="936"/>
    </location>
</feature>
<dbReference type="Proteomes" id="UP000322699">
    <property type="component" value="Unassembled WGS sequence"/>
</dbReference>
<dbReference type="InterPro" id="IPR013783">
    <property type="entry name" value="Ig-like_fold"/>
</dbReference>
<evidence type="ECO:0000256" key="1">
    <source>
        <dbReference type="ARBA" id="ARBA00004613"/>
    </source>
</evidence>
<feature type="domain" description="SD-repeat containing protein B" evidence="6">
    <location>
        <begin position="380"/>
        <end position="464"/>
    </location>
</feature>
<proteinExistence type="inferred from homology"/>
<dbReference type="InterPro" id="IPR028994">
    <property type="entry name" value="Integrin_alpha_N"/>
</dbReference>
<organism evidence="7 8">
    <name type="scientific">Rubripirellula obstinata</name>
    <dbReference type="NCBI Taxonomy" id="406547"/>
    <lineage>
        <taxon>Bacteria</taxon>
        <taxon>Pseudomonadati</taxon>
        <taxon>Planctomycetota</taxon>
        <taxon>Planctomycetia</taxon>
        <taxon>Pirellulales</taxon>
        <taxon>Pirellulaceae</taxon>
        <taxon>Rubripirellula</taxon>
    </lineage>
</organism>
<dbReference type="SUPFAM" id="SSF117074">
    <property type="entry name" value="Hypothetical protein PA1324"/>
    <property type="match status" value="9"/>
</dbReference>
<comment type="subcellular location">
    <subcellularLocation>
        <location evidence="1">Secreted</location>
    </subcellularLocation>
</comment>
<evidence type="ECO:0000313" key="8">
    <source>
        <dbReference type="Proteomes" id="UP000322699"/>
    </source>
</evidence>
<dbReference type="GO" id="GO:0005576">
    <property type="term" value="C:extracellular region"/>
    <property type="evidence" value="ECO:0007669"/>
    <property type="project" value="UniProtKB-SubCell"/>
</dbReference>
<dbReference type="SUPFAM" id="SSF69318">
    <property type="entry name" value="Integrin alpha N-terminal domain"/>
    <property type="match status" value="1"/>
</dbReference>
<evidence type="ECO:0000256" key="2">
    <source>
        <dbReference type="ARBA" id="ARBA00007257"/>
    </source>
</evidence>
<feature type="domain" description="SD-repeat containing protein B" evidence="6">
    <location>
        <begin position="734"/>
        <end position="843"/>
    </location>
</feature>
<evidence type="ECO:0000313" key="7">
    <source>
        <dbReference type="EMBL" id="KAA1261831.1"/>
    </source>
</evidence>
<dbReference type="InterPro" id="IPR018247">
    <property type="entry name" value="EF_Hand_1_Ca_BS"/>
</dbReference>
<dbReference type="PROSITE" id="PS00018">
    <property type="entry name" value="EF_HAND_1"/>
    <property type="match status" value="1"/>
</dbReference>